<protein>
    <submittedName>
        <fullName evidence="2">Uncharacterized protein</fullName>
    </submittedName>
</protein>
<accession>A0A8H3B4Y1</accession>
<comment type="caution">
    <text evidence="2">The sequence shown here is derived from an EMBL/GenBank/DDBJ whole genome shotgun (WGS) entry which is preliminary data.</text>
</comment>
<organism evidence="2 3">
    <name type="scientific">Rhizoctonia solani</name>
    <dbReference type="NCBI Taxonomy" id="456999"/>
    <lineage>
        <taxon>Eukaryota</taxon>
        <taxon>Fungi</taxon>
        <taxon>Dikarya</taxon>
        <taxon>Basidiomycota</taxon>
        <taxon>Agaricomycotina</taxon>
        <taxon>Agaricomycetes</taxon>
        <taxon>Cantharellales</taxon>
        <taxon>Ceratobasidiaceae</taxon>
        <taxon>Rhizoctonia</taxon>
    </lineage>
</organism>
<feature type="region of interest" description="Disordered" evidence="1">
    <location>
        <begin position="702"/>
        <end position="737"/>
    </location>
</feature>
<evidence type="ECO:0000313" key="3">
    <source>
        <dbReference type="Proteomes" id="UP000663841"/>
    </source>
</evidence>
<dbReference type="Proteomes" id="UP000663841">
    <property type="component" value="Unassembled WGS sequence"/>
</dbReference>
<feature type="region of interest" description="Disordered" evidence="1">
    <location>
        <begin position="1"/>
        <end position="24"/>
    </location>
</feature>
<dbReference type="EMBL" id="CAJMWW010000120">
    <property type="protein sequence ID" value="CAE6447511.1"/>
    <property type="molecule type" value="Genomic_DNA"/>
</dbReference>
<evidence type="ECO:0000313" key="2">
    <source>
        <dbReference type="EMBL" id="CAE6447511.1"/>
    </source>
</evidence>
<sequence>MEPTSATPTIPVETGSFNMAPESREKPSIDLKKHTLVSLADAADALAKAAVTLAAAARATVEAFSMETPVSPVSPVIEETQGINLGKGPDDVYKLISDLEKVTDACLDLDSGEDEATSLEVSNLKITALMGADIESAESSDLVNQPYRLLVDTEADVLLFVCALIDKRRKVICYMPCGTNPLKTYKQLIENVTETPVHMLTSSTSSKQDKSYTEFLEKDGSVLLVPESLLPELEIEGENSWVIHVGWPVSEAQYTTQRKNHRAHNNVLVAYSEDQSLYPSGASIISLTEPWPQDGASFRASVSILRPLYEVMLSEISHELKSRVYQDWLQFHAINGPRHVESWTVNMMVKRANNYLLKVLHWSDPHAGGDDIPLPEVSFGFVTQHELQSAVQEGLLRVEDDDSDSQVPSPIPIPGPEPKPVQAEFQLTAGHTYFALEEDFDAIPLICFIAGKYDKVICFLEGHGALRHYQRLFAQITGRLVITPTISNNQAAGGEAIEEAATRLLSATTPTILVLAYTTTNLPAALKTGSIDCCIYWGLNSPLRQAKKNRSLINCATTIVIMAPLQQGGIPISSDPRKHPSATIPLDYSENSILAPMRNKTMLILMSDKGVVRELYTNRVYGVGAIPRHALSAEDAARRANQYAARVLLHGDSADGSEMFPPMGERPPAPRVAVEKFKLQAAVDAASAAAAMSEAARAVAESFTSEPVLDSQRDNSEDMATEKDSISEDSELSTAPPLNLILLNPVPGSNVLSTEPEIDQTEETGNRTRLIEESLLDNPITEIENDESAVVVSEDAEANIEATVEPTEDIQEPLDIAEDKQHEFEELPVEIGRTDARPGGSGTPTEVKQPIDPKQSVSQPSLCRILVENELELLLSVCALIGKEQRVICYMPCGTSPLAFYKQLLEKVTGVSVYFPERMGAARRDAAYKKYLDNDDSVVLIPGTLSPNIVMEGGNTWVIHVGWPPNQEKYVSQIKNHQAKNNVIVACTDDLDLYPSHTSLMAQTQTWPKLGDAFTASANALRQSFEQKLIDIPDEVKEKVYPDWIQSHGVYGPRYVKTWDSTVLVQRANYYLLHILKYRQESFGYAGEGVLPEVSSGFVGQNLLESAVQAGVLHVKHDSNLNHISSLTHGDFKPPTPIISEIATSTKGASIPGPSSEKAKTQRIRPRAETLSEELNFKLTSGHTYFTVEEDFDAMPLIGFLAGKYDKTVCFLEGQGSLRHYQKLFSKILQSKFLVVAPEATNSDQANTDAASLFINSSTPAMLLLTYNTTYLPPALREKRVGCCVYWGFHLPLKQAKKHRNQVICSSTTMIISKSQQHELKRQATDVTEHPSAQALLNLKPGSLLWPMRNTTASVLMAEETTVKGLYVNRIYGLGTVSRAERSAEEVISMANRYSARVLLRGALEDGSENFPPVAGRLPIPRTVVERFSLQSAVSAGLVSIG</sequence>
<feature type="region of interest" description="Disordered" evidence="1">
    <location>
        <begin position="832"/>
        <end position="854"/>
    </location>
</feature>
<reference evidence="2" key="1">
    <citation type="submission" date="2021-01" db="EMBL/GenBank/DDBJ databases">
        <authorList>
            <person name="Kaushik A."/>
        </authorList>
    </citation>
    <scope>NUCLEOTIDE SEQUENCE</scope>
    <source>
        <strain evidence="2">AG3-T5</strain>
    </source>
</reference>
<feature type="compositionally biased region" description="Basic and acidic residues" evidence="1">
    <location>
        <begin position="711"/>
        <end position="726"/>
    </location>
</feature>
<gene>
    <name evidence="2" type="ORF">RDB_LOCUS116698</name>
</gene>
<evidence type="ECO:0000256" key="1">
    <source>
        <dbReference type="SAM" id="MobiDB-lite"/>
    </source>
</evidence>
<name>A0A8H3B4Y1_9AGAM</name>
<proteinExistence type="predicted"/>